<dbReference type="PANTHER" id="PTHR30625:SF14">
    <property type="entry name" value="BIOPOLYMER TRANSPORT PROTEIN EXBB"/>
    <property type="match status" value="1"/>
</dbReference>
<dbReference type="RefSeq" id="WP_106715786.1">
    <property type="nucleotide sequence ID" value="NZ_JACHXT010000004.1"/>
</dbReference>
<keyword evidence="5" id="KW-1003">Cell membrane</keyword>
<evidence type="ECO:0000313" key="16">
    <source>
        <dbReference type="EMBL" id="PSH60777.1"/>
    </source>
</evidence>
<comment type="similarity">
    <text evidence="12">Belongs to the exbB/tolQ family.</text>
</comment>
<dbReference type="InterPro" id="IPR002898">
    <property type="entry name" value="MotA_ExbB_proton_chnl"/>
</dbReference>
<evidence type="ECO:0000259" key="15">
    <source>
        <dbReference type="Pfam" id="PF01618"/>
    </source>
</evidence>
<keyword evidence="9 14" id="KW-1133">Transmembrane helix</keyword>
<evidence type="ECO:0000256" key="8">
    <source>
        <dbReference type="ARBA" id="ARBA00022927"/>
    </source>
</evidence>
<evidence type="ECO:0000256" key="3">
    <source>
        <dbReference type="ARBA" id="ARBA00022093"/>
    </source>
</evidence>
<dbReference type="OrthoDB" id="9805133at2"/>
<comment type="subunit">
    <text evidence="2">The accessory proteins ExbB and ExbD seem to form a complex with TonB.</text>
</comment>
<evidence type="ECO:0000256" key="1">
    <source>
        <dbReference type="ARBA" id="ARBA00004429"/>
    </source>
</evidence>
<feature type="transmembrane region" description="Helical" evidence="14">
    <location>
        <begin position="169"/>
        <end position="190"/>
    </location>
</feature>
<dbReference type="GO" id="GO:0005886">
    <property type="term" value="C:plasma membrane"/>
    <property type="evidence" value="ECO:0007669"/>
    <property type="project" value="UniProtKB-SubCell"/>
</dbReference>
<evidence type="ECO:0000256" key="7">
    <source>
        <dbReference type="ARBA" id="ARBA00022692"/>
    </source>
</evidence>
<name>A0A2P7B2T2_9HYPH</name>
<protein>
    <recommendedName>
        <fullName evidence="3">Biopolymer transport protein ExbB</fullName>
    </recommendedName>
</protein>
<organism evidence="16 17">
    <name type="scientific">Phyllobacterium endophyticum</name>
    <dbReference type="NCBI Taxonomy" id="1149773"/>
    <lineage>
        <taxon>Bacteria</taxon>
        <taxon>Pseudomonadati</taxon>
        <taxon>Pseudomonadota</taxon>
        <taxon>Alphaproteobacteria</taxon>
        <taxon>Hyphomicrobiales</taxon>
        <taxon>Phyllobacteriaceae</taxon>
        <taxon>Phyllobacterium</taxon>
    </lineage>
</organism>
<dbReference type="Proteomes" id="UP000241158">
    <property type="component" value="Unassembled WGS sequence"/>
</dbReference>
<gene>
    <name evidence="16" type="ORF">CU100_07285</name>
</gene>
<evidence type="ECO:0000256" key="9">
    <source>
        <dbReference type="ARBA" id="ARBA00022989"/>
    </source>
</evidence>
<reference evidence="17" key="1">
    <citation type="submission" date="2017-11" db="EMBL/GenBank/DDBJ databases">
        <authorList>
            <person name="Kuznetsova I."/>
            <person name="Sazanova A."/>
            <person name="Chirak E."/>
            <person name="Safronova V."/>
            <person name="Willems A."/>
        </authorList>
    </citation>
    <scope>NUCLEOTIDE SEQUENCE [LARGE SCALE GENOMIC DNA]</scope>
    <source>
        <strain evidence="17">PEPV15</strain>
    </source>
</reference>
<keyword evidence="4 12" id="KW-0813">Transport</keyword>
<accession>A0A2P7B2T2</accession>
<evidence type="ECO:0000256" key="5">
    <source>
        <dbReference type="ARBA" id="ARBA00022475"/>
    </source>
</evidence>
<sequence>MQEYGFIHLWTEGDGVTKAIASIMSAMSVLSWAVILHKSVQLALLHRRGREATLFWQATSIDKAEHLLGSGSPYAALVDAARETQDADTRPRLASSFSTEEWLQRSLRTALDEQLARLQNGLAILASIGTTAPFVGLFGTVWGIYHALLAMGTEGQPSIGKIAGPVGESLVMTAFGLAVAIPAVLGYNILTRGNRGVARKLHRFSHDIEIYFLTGSQYRPKQARKPRVDPRHPQPAAVVSIPRATA</sequence>
<feature type="domain" description="MotA/TolQ/ExbB proton channel" evidence="15">
    <location>
        <begin position="98"/>
        <end position="199"/>
    </location>
</feature>
<comment type="subcellular location">
    <subcellularLocation>
        <location evidence="1">Cell inner membrane</location>
        <topology evidence="1">Multi-pass membrane protein</topology>
    </subcellularLocation>
    <subcellularLocation>
        <location evidence="12">Membrane</location>
        <topology evidence="12">Multi-pass membrane protein</topology>
    </subcellularLocation>
</comment>
<evidence type="ECO:0000256" key="12">
    <source>
        <dbReference type="RuleBase" id="RU004057"/>
    </source>
</evidence>
<evidence type="ECO:0000256" key="10">
    <source>
        <dbReference type="ARBA" id="ARBA00023136"/>
    </source>
</evidence>
<keyword evidence="17" id="KW-1185">Reference proteome</keyword>
<dbReference type="Pfam" id="PF01618">
    <property type="entry name" value="MotA_ExbB"/>
    <property type="match status" value="1"/>
</dbReference>
<evidence type="ECO:0000256" key="14">
    <source>
        <dbReference type="SAM" id="Phobius"/>
    </source>
</evidence>
<dbReference type="GO" id="GO:0017038">
    <property type="term" value="P:protein import"/>
    <property type="evidence" value="ECO:0007669"/>
    <property type="project" value="TreeGrafter"/>
</dbReference>
<keyword evidence="10 14" id="KW-0472">Membrane</keyword>
<evidence type="ECO:0000256" key="11">
    <source>
        <dbReference type="ARBA" id="ARBA00024816"/>
    </source>
</evidence>
<keyword evidence="7 14" id="KW-0812">Transmembrane</keyword>
<comment type="caution">
    <text evidence="16">The sequence shown here is derived from an EMBL/GenBank/DDBJ whole genome shotgun (WGS) entry which is preliminary data.</text>
</comment>
<feature type="transmembrane region" description="Helical" evidence="14">
    <location>
        <begin position="20"/>
        <end position="40"/>
    </location>
</feature>
<evidence type="ECO:0000256" key="2">
    <source>
        <dbReference type="ARBA" id="ARBA00011471"/>
    </source>
</evidence>
<feature type="region of interest" description="Disordered" evidence="13">
    <location>
        <begin position="221"/>
        <end position="246"/>
    </location>
</feature>
<dbReference type="EMBL" id="PGGN01000001">
    <property type="protein sequence ID" value="PSH60777.1"/>
    <property type="molecule type" value="Genomic_DNA"/>
</dbReference>
<evidence type="ECO:0000256" key="6">
    <source>
        <dbReference type="ARBA" id="ARBA00022519"/>
    </source>
</evidence>
<evidence type="ECO:0000256" key="4">
    <source>
        <dbReference type="ARBA" id="ARBA00022448"/>
    </source>
</evidence>
<proteinExistence type="inferred from homology"/>
<keyword evidence="6" id="KW-0997">Cell inner membrane</keyword>
<dbReference type="AlphaFoldDB" id="A0A2P7B2T2"/>
<evidence type="ECO:0000313" key="17">
    <source>
        <dbReference type="Proteomes" id="UP000241158"/>
    </source>
</evidence>
<dbReference type="InterPro" id="IPR050790">
    <property type="entry name" value="ExbB/TolQ_transport"/>
</dbReference>
<dbReference type="PANTHER" id="PTHR30625">
    <property type="entry name" value="PROTEIN TOLQ"/>
    <property type="match status" value="1"/>
</dbReference>
<evidence type="ECO:0000256" key="13">
    <source>
        <dbReference type="SAM" id="MobiDB-lite"/>
    </source>
</evidence>
<keyword evidence="8 12" id="KW-0653">Protein transport</keyword>
<comment type="function">
    <text evidence="11">Involved in the TonB-dependent energy-dependent transport of various receptor-bound substrates. Protects ExbD from proteolytic degradation and functionally stabilizes TonB.</text>
</comment>
<feature type="transmembrane region" description="Helical" evidence="14">
    <location>
        <begin position="122"/>
        <end position="149"/>
    </location>
</feature>